<dbReference type="Proteomes" id="UP000295192">
    <property type="component" value="Unassembled WGS sequence"/>
</dbReference>
<name>A0A484AQ98_DRONA</name>
<proteinExistence type="predicted"/>
<evidence type="ECO:0000256" key="1">
    <source>
        <dbReference type="SAM" id="MobiDB-lite"/>
    </source>
</evidence>
<keyword evidence="2" id="KW-0812">Transmembrane</keyword>
<evidence type="ECO:0000313" key="4">
    <source>
        <dbReference type="Proteomes" id="UP000295192"/>
    </source>
</evidence>
<feature type="transmembrane region" description="Helical" evidence="2">
    <location>
        <begin position="34"/>
        <end position="54"/>
    </location>
</feature>
<organism evidence="3 4">
    <name type="scientific">Drosophila navojoa</name>
    <name type="common">Fruit fly</name>
    <dbReference type="NCBI Taxonomy" id="7232"/>
    <lineage>
        <taxon>Eukaryota</taxon>
        <taxon>Metazoa</taxon>
        <taxon>Ecdysozoa</taxon>
        <taxon>Arthropoda</taxon>
        <taxon>Hexapoda</taxon>
        <taxon>Insecta</taxon>
        <taxon>Pterygota</taxon>
        <taxon>Neoptera</taxon>
        <taxon>Endopterygota</taxon>
        <taxon>Diptera</taxon>
        <taxon>Brachycera</taxon>
        <taxon>Muscomorpha</taxon>
        <taxon>Ephydroidea</taxon>
        <taxon>Drosophilidae</taxon>
        <taxon>Drosophila</taxon>
    </lineage>
</organism>
<dbReference type="AlphaFoldDB" id="A0A484AQ98"/>
<comment type="caution">
    <text evidence="3">The sequence shown here is derived from an EMBL/GenBank/DDBJ whole genome shotgun (WGS) entry which is preliminary data.</text>
</comment>
<keyword evidence="2" id="KW-0472">Membrane</keyword>
<accession>A0A484AQ98</accession>
<gene>
    <name evidence="3" type="ORF">AWZ03_014902</name>
</gene>
<keyword evidence="4" id="KW-1185">Reference proteome</keyword>
<evidence type="ECO:0000256" key="2">
    <source>
        <dbReference type="SAM" id="Phobius"/>
    </source>
</evidence>
<feature type="region of interest" description="Disordered" evidence="1">
    <location>
        <begin position="1"/>
        <end position="23"/>
    </location>
</feature>
<sequence length="57" mass="5995">MRSARAAAHHQPVTAQEETVPSGGQALPCPALCGYALCGYALCPVLSLFSSLAYRQM</sequence>
<evidence type="ECO:0000313" key="3">
    <source>
        <dbReference type="EMBL" id="TDG38676.1"/>
    </source>
</evidence>
<reference evidence="3 4" key="1">
    <citation type="journal article" date="2019" name="J. Hered.">
        <title>An Improved Genome Assembly for Drosophila navojoa, the Basal Species in the mojavensis Cluster.</title>
        <authorList>
            <person name="Vanderlinde T."/>
            <person name="Dupim E.G."/>
            <person name="Nazario-Yepiz N.O."/>
            <person name="Carvalho A.B."/>
        </authorList>
    </citation>
    <scope>NUCLEOTIDE SEQUENCE [LARGE SCALE GENOMIC DNA]</scope>
    <source>
        <strain evidence="3">Navoj_Jal97</strain>
        <tissue evidence="3">Whole organism</tissue>
    </source>
</reference>
<feature type="non-terminal residue" evidence="3">
    <location>
        <position position="57"/>
    </location>
</feature>
<keyword evidence="2" id="KW-1133">Transmembrane helix</keyword>
<protein>
    <submittedName>
        <fullName evidence="3">Uncharacterized protein</fullName>
    </submittedName>
</protein>
<dbReference type="EMBL" id="LSRL02002299">
    <property type="protein sequence ID" value="TDG38676.1"/>
    <property type="molecule type" value="Genomic_DNA"/>
</dbReference>